<evidence type="ECO:0000313" key="6">
    <source>
        <dbReference type="EnsemblPlants" id="TraesCS5D02G544800.1"/>
    </source>
</evidence>
<reference evidence="6" key="2">
    <citation type="submission" date="2018-10" db="UniProtKB">
        <authorList>
            <consortium name="EnsemblPlants"/>
        </authorList>
    </citation>
    <scope>IDENTIFICATION</scope>
</reference>
<evidence type="ECO:0000256" key="3">
    <source>
        <dbReference type="ARBA" id="ARBA00023089"/>
    </source>
</evidence>
<evidence type="ECO:0000313" key="7">
    <source>
        <dbReference type="Proteomes" id="UP000019116"/>
    </source>
</evidence>
<dbReference type="PANTHER" id="PTHR31791">
    <property type="entry name" value="FRIGIDA-LIKE PROTEIN 3-RELATED"/>
    <property type="match status" value="1"/>
</dbReference>
<keyword evidence="2 4" id="KW-0221">Differentiation</keyword>
<keyword evidence="7" id="KW-1185">Reference proteome</keyword>
<feature type="region of interest" description="Disordered" evidence="5">
    <location>
        <begin position="33"/>
        <end position="56"/>
    </location>
</feature>
<dbReference type="Gramene" id="TraesCS5D03G1188200.1">
    <property type="protein sequence ID" value="TraesCS5D03G1188200.1.CDS"/>
    <property type="gene ID" value="TraesCS5D03G1188200"/>
</dbReference>
<dbReference type="Gramene" id="TraesCS5D02G544800.1">
    <property type="protein sequence ID" value="TraesCS5D02G544800.1"/>
    <property type="gene ID" value="TraesCS5D02G544800"/>
</dbReference>
<feature type="region of interest" description="Disordered" evidence="5">
    <location>
        <begin position="146"/>
        <end position="258"/>
    </location>
</feature>
<dbReference type="InterPro" id="IPR012474">
    <property type="entry name" value="Frigida"/>
</dbReference>
<dbReference type="Proteomes" id="UP000019116">
    <property type="component" value="Chromosome 5D"/>
</dbReference>
<dbReference type="Gramene" id="TraesWEE_scaffold_034321_01G000300.1">
    <property type="protein sequence ID" value="TraesWEE_scaffold_034321_01G000300.1"/>
    <property type="gene ID" value="TraesWEE_scaffold_034321_01G000300"/>
</dbReference>
<evidence type="ECO:0000256" key="2">
    <source>
        <dbReference type="ARBA" id="ARBA00022782"/>
    </source>
</evidence>
<evidence type="ECO:0000256" key="5">
    <source>
        <dbReference type="SAM" id="MobiDB-lite"/>
    </source>
</evidence>
<sequence length="561" mass="61411">MIRIAKKRKAIRHAFLPSLVGWRLSTCLAVRRSQPARPATPPRLSPMLPPPPPPPAVPATSAAAAYASLAAIASSVEGLASFNEVLVEFLDEWREFHLDANSIAAALPPLADDDADPDPKPSPVGQLGALLSQWNPVLPAAAASPLAADRVAEGSNPRLPDRGAERREHSPVPQDPLHQRDESIPKPDPVVERRERNPLPAPQPHTSAAAAAAGFPVADPVPEPEPKPVLPAEVGPVRAPKPAPKPAPGRERRASEQEAEMLGGICEQMGSRSLRGFVTTHLRDRAWLRRVGPAALRRAPDPAVLVIRAVSRSYICAESENAETACVLLLELYVRAGCPRRPEGEGEAEVRAEARVSALSWRSRIVREKGRVADASARDARGLILLMAAFGVPLEFPLQELYQLLLAGGCLTCVDVLRCSQPFMKKLRDVVADMLNRGSYREAIGVILAFDLQEAFPLDGVLSYIVDKVVRNRKEQESEVECDLAGSKKRDEEELLLWRSISKYVEERTPCFSEMSCPSLAERIKVLEERVGKPNQTFLSEESREPSFSERREPNQAFLMI</sequence>
<dbReference type="PANTHER" id="PTHR31791:SF49">
    <property type="entry name" value="INACTIVE PROTEIN FRIGIDA"/>
    <property type="match status" value="1"/>
</dbReference>
<dbReference type="EnsemblPlants" id="TraesCS5D02G544800.1">
    <property type="protein sequence ID" value="TraesCS5D02G544800.1"/>
    <property type="gene ID" value="TraesCS5D02G544800"/>
</dbReference>
<dbReference type="GO" id="GO:0030154">
    <property type="term" value="P:cell differentiation"/>
    <property type="evidence" value="ECO:0007669"/>
    <property type="project" value="UniProtKB-KW"/>
</dbReference>
<feature type="compositionally biased region" description="Pro residues" evidence="5">
    <location>
        <begin position="219"/>
        <end position="229"/>
    </location>
</feature>
<dbReference type="Gramene" id="TraesCAD_scaffold_039686_01G000300.1">
    <property type="protein sequence ID" value="TraesCAD_scaffold_039686_01G000300.1"/>
    <property type="gene ID" value="TraesCAD_scaffold_039686_01G000300"/>
</dbReference>
<feature type="compositionally biased region" description="Basic and acidic residues" evidence="5">
    <location>
        <begin position="159"/>
        <end position="170"/>
    </location>
</feature>
<feature type="compositionally biased region" description="Low complexity" evidence="5">
    <location>
        <begin position="204"/>
        <end position="218"/>
    </location>
</feature>
<dbReference type="SMR" id="A0A3B6N1D6"/>
<comment type="similarity">
    <text evidence="1 4">Belongs to the Frigida family.</text>
</comment>
<accession>A0A3B6N1D6</accession>
<feature type="compositionally biased region" description="Basic and acidic residues" evidence="5">
    <location>
        <begin position="177"/>
        <end position="197"/>
    </location>
</feature>
<dbReference type="STRING" id="4565.A0A3B6N1D6"/>
<keyword evidence="4" id="KW-0217">Developmental protein</keyword>
<proteinExistence type="inferred from homology"/>
<dbReference type="OrthoDB" id="776053at2759"/>
<name>A0A3B6N1D6_WHEAT</name>
<dbReference type="Pfam" id="PF07899">
    <property type="entry name" value="Frigida"/>
    <property type="match status" value="1"/>
</dbReference>
<evidence type="ECO:0000256" key="1">
    <source>
        <dbReference type="ARBA" id="ARBA00008956"/>
    </source>
</evidence>
<feature type="compositionally biased region" description="Pro residues" evidence="5">
    <location>
        <begin position="38"/>
        <end position="56"/>
    </location>
</feature>
<dbReference type="GO" id="GO:0009908">
    <property type="term" value="P:flower development"/>
    <property type="evidence" value="ECO:0007669"/>
    <property type="project" value="UniProtKB-KW"/>
</dbReference>
<dbReference type="AlphaFoldDB" id="A0A3B6N1D6"/>
<organism evidence="6">
    <name type="scientific">Triticum aestivum</name>
    <name type="common">Wheat</name>
    <dbReference type="NCBI Taxonomy" id="4565"/>
    <lineage>
        <taxon>Eukaryota</taxon>
        <taxon>Viridiplantae</taxon>
        <taxon>Streptophyta</taxon>
        <taxon>Embryophyta</taxon>
        <taxon>Tracheophyta</taxon>
        <taxon>Spermatophyta</taxon>
        <taxon>Magnoliopsida</taxon>
        <taxon>Liliopsida</taxon>
        <taxon>Poales</taxon>
        <taxon>Poaceae</taxon>
        <taxon>BOP clade</taxon>
        <taxon>Pooideae</taxon>
        <taxon>Triticodae</taxon>
        <taxon>Triticeae</taxon>
        <taxon>Triticinae</taxon>
        <taxon>Triticum</taxon>
    </lineage>
</organism>
<dbReference type="Gramene" id="TraesROB_scaffold_035824_01G000300.1">
    <property type="protein sequence ID" value="TraesROB_scaffold_035824_01G000300.1"/>
    <property type="gene ID" value="TraesROB_scaffold_035824_01G000300"/>
</dbReference>
<reference evidence="6" key="1">
    <citation type="submission" date="2018-08" db="EMBL/GenBank/DDBJ databases">
        <authorList>
            <person name="Rossello M."/>
        </authorList>
    </citation>
    <scope>NUCLEOTIDE SEQUENCE [LARGE SCALE GENOMIC DNA]</scope>
    <source>
        <strain evidence="6">cv. Chinese Spring</strain>
    </source>
</reference>
<protein>
    <recommendedName>
        <fullName evidence="4">FRIGIDA-like protein</fullName>
    </recommendedName>
</protein>
<evidence type="ECO:0000256" key="4">
    <source>
        <dbReference type="RuleBase" id="RU364012"/>
    </source>
</evidence>
<dbReference type="OMA" id="ADFLDQW"/>
<keyword evidence="3 4" id="KW-0287">Flowering</keyword>